<organism evidence="2 3">
    <name type="scientific">Frigoriglobus tundricola</name>
    <dbReference type="NCBI Taxonomy" id="2774151"/>
    <lineage>
        <taxon>Bacteria</taxon>
        <taxon>Pseudomonadati</taxon>
        <taxon>Planctomycetota</taxon>
        <taxon>Planctomycetia</taxon>
        <taxon>Gemmatales</taxon>
        <taxon>Gemmataceae</taxon>
        <taxon>Frigoriglobus</taxon>
    </lineage>
</organism>
<keyword evidence="3" id="KW-1185">Reference proteome</keyword>
<feature type="transmembrane region" description="Helical" evidence="1">
    <location>
        <begin position="25"/>
        <end position="47"/>
    </location>
</feature>
<keyword evidence="1" id="KW-1133">Transmembrane helix</keyword>
<dbReference type="EMBL" id="CP053452">
    <property type="protein sequence ID" value="QJX00303.1"/>
    <property type="molecule type" value="Genomic_DNA"/>
</dbReference>
<protein>
    <submittedName>
        <fullName evidence="2">Uncharacterized protein</fullName>
    </submittedName>
</protein>
<evidence type="ECO:0000313" key="2">
    <source>
        <dbReference type="EMBL" id="QJX00303.1"/>
    </source>
</evidence>
<keyword evidence="1" id="KW-0472">Membrane</keyword>
<dbReference type="AlphaFoldDB" id="A0A6M5Z4Z6"/>
<dbReference type="KEGG" id="ftj:FTUN_7928"/>
<evidence type="ECO:0000256" key="1">
    <source>
        <dbReference type="SAM" id="Phobius"/>
    </source>
</evidence>
<evidence type="ECO:0000313" key="3">
    <source>
        <dbReference type="Proteomes" id="UP000503447"/>
    </source>
</evidence>
<keyword evidence="1" id="KW-0812">Transmembrane</keyword>
<accession>A0A6M5Z4Z6</accession>
<gene>
    <name evidence="2" type="ORF">FTUN_7928</name>
</gene>
<reference evidence="3" key="1">
    <citation type="submission" date="2020-05" db="EMBL/GenBank/DDBJ databases">
        <title>Frigoriglobus tundricola gen. nov., sp. nov., a psychrotolerant cellulolytic planctomycete of the family Gemmataceae with two divergent copies of 16S rRNA gene.</title>
        <authorList>
            <person name="Kulichevskaya I.S."/>
            <person name="Ivanova A.A."/>
            <person name="Naumoff D.G."/>
            <person name="Beletsky A.V."/>
            <person name="Rijpstra W.I.C."/>
            <person name="Sinninghe Damste J.S."/>
            <person name="Mardanov A.V."/>
            <person name="Ravin N.V."/>
            <person name="Dedysh S.N."/>
        </authorList>
    </citation>
    <scope>NUCLEOTIDE SEQUENCE [LARGE SCALE GENOMIC DNA]</scope>
    <source>
        <strain evidence="3">PL17</strain>
    </source>
</reference>
<proteinExistence type="predicted"/>
<dbReference type="Proteomes" id="UP000503447">
    <property type="component" value="Chromosome"/>
</dbReference>
<sequence>MRDEPLSLDDDGDDYRHRRAHRLPAWVWIGAAIAIAMVAIAIAILLLRRSTERGGESADRNAAPFKRSEASGTDVTGAEIETFGAELVGKPCVMTCRFHSVSDIWVRLLLRDESYVGFFVTDSKGDLFQWVFASKERHGRKLIAMRRGNGLKLVGRVKRSSRRCGPSITHSW</sequence>
<name>A0A6M5Z4Z6_9BACT</name>